<dbReference type="Ensembl" id="ENSSVLT00005012878.1">
    <property type="protein sequence ID" value="ENSSVLP00005011629.1"/>
    <property type="gene ID" value="ENSSVLG00005009098.1"/>
</dbReference>
<keyword evidence="2 9" id="KW-0812">Transmembrane</keyword>
<dbReference type="InterPro" id="IPR033989">
    <property type="entry name" value="CD209-like_CTLD"/>
</dbReference>
<protein>
    <recommendedName>
        <fullName evidence="10">C-type lectin domain-containing protein</fullName>
    </recommendedName>
</protein>
<dbReference type="FunFam" id="3.10.100.10:FF:000041">
    <property type="entry name" value="Asialoglycoprotein receptor 1"/>
    <property type="match status" value="1"/>
</dbReference>
<name>A0A8D2B732_SCIVU</name>
<dbReference type="PANTHER" id="PTHR22803">
    <property type="entry name" value="MANNOSE, PHOSPHOLIPASE, LECTIN RECEPTOR RELATED"/>
    <property type="match status" value="1"/>
</dbReference>
<evidence type="ECO:0000256" key="5">
    <source>
        <dbReference type="ARBA" id="ARBA00022989"/>
    </source>
</evidence>
<evidence type="ECO:0000256" key="9">
    <source>
        <dbReference type="SAM" id="Phobius"/>
    </source>
</evidence>
<dbReference type="InterPro" id="IPR016186">
    <property type="entry name" value="C-type_lectin-like/link_sf"/>
</dbReference>
<evidence type="ECO:0000256" key="3">
    <source>
        <dbReference type="ARBA" id="ARBA00022734"/>
    </source>
</evidence>
<dbReference type="InterPro" id="IPR016187">
    <property type="entry name" value="CTDL_fold"/>
</dbReference>
<keyword evidence="4" id="KW-0735">Signal-anchor</keyword>
<dbReference type="PROSITE" id="PS00615">
    <property type="entry name" value="C_TYPE_LECTIN_1"/>
    <property type="match status" value="1"/>
</dbReference>
<feature type="domain" description="C-type lectin" evidence="10">
    <location>
        <begin position="151"/>
        <end position="268"/>
    </location>
</feature>
<evidence type="ECO:0000256" key="6">
    <source>
        <dbReference type="ARBA" id="ARBA00023136"/>
    </source>
</evidence>
<dbReference type="InterPro" id="IPR001304">
    <property type="entry name" value="C-type_lectin-like"/>
</dbReference>
<dbReference type="Pfam" id="PF00059">
    <property type="entry name" value="Lectin_C"/>
    <property type="match status" value="1"/>
</dbReference>
<evidence type="ECO:0000313" key="11">
    <source>
        <dbReference type="Ensembl" id="ENSSVLP00005011629.1"/>
    </source>
</evidence>
<dbReference type="SMART" id="SM00034">
    <property type="entry name" value="CLECT"/>
    <property type="match status" value="1"/>
</dbReference>
<dbReference type="GO" id="GO:0016020">
    <property type="term" value="C:membrane"/>
    <property type="evidence" value="ECO:0007669"/>
    <property type="project" value="UniProtKB-SubCell"/>
</dbReference>
<keyword evidence="3" id="KW-0430">Lectin</keyword>
<reference evidence="11" key="1">
    <citation type="submission" date="2025-08" db="UniProtKB">
        <authorList>
            <consortium name="Ensembl"/>
        </authorList>
    </citation>
    <scope>IDENTIFICATION</scope>
</reference>
<keyword evidence="12" id="KW-1185">Reference proteome</keyword>
<dbReference type="InterPro" id="IPR018378">
    <property type="entry name" value="C-type_lectin_CS"/>
</dbReference>
<dbReference type="Proteomes" id="UP000694564">
    <property type="component" value="Chromosome 3"/>
</dbReference>
<proteinExistence type="predicted"/>
<comment type="subcellular location">
    <subcellularLocation>
        <location evidence="1">Membrane</location>
        <topology evidence="1">Single-pass type II membrane protein</topology>
    </subcellularLocation>
</comment>
<evidence type="ECO:0000256" key="8">
    <source>
        <dbReference type="ARBA" id="ARBA00023180"/>
    </source>
</evidence>
<evidence type="ECO:0000313" key="12">
    <source>
        <dbReference type="Proteomes" id="UP000694564"/>
    </source>
</evidence>
<dbReference type="SUPFAM" id="SSF56436">
    <property type="entry name" value="C-type lectin-like"/>
    <property type="match status" value="1"/>
</dbReference>
<evidence type="ECO:0000256" key="1">
    <source>
        <dbReference type="ARBA" id="ARBA00004606"/>
    </source>
</evidence>
<evidence type="ECO:0000256" key="4">
    <source>
        <dbReference type="ARBA" id="ARBA00022968"/>
    </source>
</evidence>
<reference evidence="11" key="2">
    <citation type="submission" date="2025-09" db="UniProtKB">
        <authorList>
            <consortium name="Ensembl"/>
        </authorList>
    </citation>
    <scope>IDENTIFICATION</scope>
</reference>
<dbReference type="AlphaFoldDB" id="A0A8D2B732"/>
<dbReference type="Gene3D" id="3.10.100.10">
    <property type="entry name" value="Mannose-Binding Protein A, subunit A"/>
    <property type="match status" value="1"/>
</dbReference>
<keyword evidence="8" id="KW-0325">Glycoprotein</keyword>
<evidence type="ECO:0000259" key="10">
    <source>
        <dbReference type="PROSITE" id="PS50041"/>
    </source>
</evidence>
<evidence type="ECO:0000256" key="7">
    <source>
        <dbReference type="ARBA" id="ARBA00023157"/>
    </source>
</evidence>
<keyword evidence="7" id="KW-1015">Disulfide bond</keyword>
<dbReference type="Pfam" id="PF03954">
    <property type="entry name" value="Lectin_N"/>
    <property type="match status" value="1"/>
</dbReference>
<keyword evidence="6 9" id="KW-0472">Membrane</keyword>
<keyword evidence="5 9" id="KW-1133">Transmembrane helix</keyword>
<feature type="transmembrane region" description="Helical" evidence="9">
    <location>
        <begin position="30"/>
        <end position="50"/>
    </location>
</feature>
<evidence type="ECO:0000256" key="2">
    <source>
        <dbReference type="ARBA" id="ARBA00022692"/>
    </source>
</evidence>
<dbReference type="PROSITE" id="PS50041">
    <property type="entry name" value="C_TYPE_LECTIN_2"/>
    <property type="match status" value="1"/>
</dbReference>
<sequence length="275" mass="31019">MSWISLVLIPSSLSAPPPQVGLWHICSDHRLILFSLGLSLLLLVVVCVIGSQNSKLQRDLSILRTTFSNFTKDTGAGVQALTFYGHSLQETITSLKVEVEDHRQELLTDQSEMFLRVQQLAEVLKSLTCQLADLKSNGSEKTCCPLHWLEHDGSCYWFSPFGKSWPDADKDCQVQNSHLVVVTSLEEQKFLEKHMGSILTWMGLTDQNGPWRWVDGTDYKTGFKNWSPNQPDDWTGHGLGGGEDCAHFTSDGRWNDDACQRPYRWVCETELGKTN</sequence>
<accession>A0A8D2B732</accession>
<dbReference type="CDD" id="cd03590">
    <property type="entry name" value="CLECT_DC-SIGN_like"/>
    <property type="match status" value="1"/>
</dbReference>
<organism evidence="11 12">
    <name type="scientific">Sciurus vulgaris</name>
    <name type="common">Eurasian red squirrel</name>
    <dbReference type="NCBI Taxonomy" id="55149"/>
    <lineage>
        <taxon>Eukaryota</taxon>
        <taxon>Metazoa</taxon>
        <taxon>Chordata</taxon>
        <taxon>Craniata</taxon>
        <taxon>Vertebrata</taxon>
        <taxon>Euteleostomi</taxon>
        <taxon>Mammalia</taxon>
        <taxon>Eutheria</taxon>
        <taxon>Euarchontoglires</taxon>
        <taxon>Glires</taxon>
        <taxon>Rodentia</taxon>
        <taxon>Sciuromorpha</taxon>
        <taxon>Sciuridae</taxon>
        <taxon>Sciurinae</taxon>
        <taxon>Sciurini</taxon>
        <taxon>Sciurus</taxon>
    </lineage>
</organism>
<dbReference type="GO" id="GO:0030246">
    <property type="term" value="F:carbohydrate binding"/>
    <property type="evidence" value="ECO:0007669"/>
    <property type="project" value="UniProtKB-KW"/>
</dbReference>
<dbReference type="InterPro" id="IPR050111">
    <property type="entry name" value="C-type_lectin/snaclec_domain"/>
</dbReference>
<dbReference type="GeneTree" id="ENSGT00940000162036"/>